<dbReference type="SUPFAM" id="SSF46785">
    <property type="entry name" value="Winged helix' DNA-binding domain"/>
    <property type="match status" value="1"/>
</dbReference>
<accession>A0ABP9C4N6</accession>
<dbReference type="PANTHER" id="PTHR38600:SF2">
    <property type="entry name" value="SLL0088 PROTEIN"/>
    <property type="match status" value="1"/>
</dbReference>
<gene>
    <name evidence="2" type="ORF">GCM10023307_33010</name>
</gene>
<dbReference type="PANTHER" id="PTHR38600">
    <property type="entry name" value="TRANSCRIPTIONAL REGULATORY PROTEIN"/>
    <property type="match status" value="1"/>
</dbReference>
<feature type="domain" description="HTH arsR-type" evidence="1">
    <location>
        <begin position="1"/>
        <end position="95"/>
    </location>
</feature>
<organism evidence="2 3">
    <name type="scientific">Lysobacter hankyongensis</name>
    <dbReference type="NCBI Taxonomy" id="1176535"/>
    <lineage>
        <taxon>Bacteria</taxon>
        <taxon>Pseudomonadati</taxon>
        <taxon>Pseudomonadota</taxon>
        <taxon>Gammaproteobacteria</taxon>
        <taxon>Lysobacterales</taxon>
        <taxon>Lysobacteraceae</taxon>
        <taxon>Lysobacter</taxon>
    </lineage>
</organism>
<dbReference type="Gene3D" id="1.10.10.10">
    <property type="entry name" value="Winged helix-like DNA-binding domain superfamily/Winged helix DNA-binding domain"/>
    <property type="match status" value="1"/>
</dbReference>
<dbReference type="InterPro" id="IPR036390">
    <property type="entry name" value="WH_DNA-bd_sf"/>
</dbReference>
<dbReference type="SMART" id="SM00418">
    <property type="entry name" value="HTH_ARSR"/>
    <property type="match status" value="1"/>
</dbReference>
<dbReference type="PROSITE" id="PS50987">
    <property type="entry name" value="HTH_ARSR_2"/>
    <property type="match status" value="1"/>
</dbReference>
<protein>
    <submittedName>
        <fullName evidence="2">Metalloregulator ArsR/SmtB family transcription factor</fullName>
    </submittedName>
</protein>
<comment type="caution">
    <text evidence="2">The sequence shown here is derived from an EMBL/GenBank/DDBJ whole genome shotgun (WGS) entry which is preliminary data.</text>
</comment>
<dbReference type="RefSeq" id="WP_345304448.1">
    <property type="nucleotide sequence ID" value="NZ_BAABJE010000017.1"/>
</dbReference>
<dbReference type="EMBL" id="BAABJE010000017">
    <property type="protein sequence ID" value="GAA4803600.1"/>
    <property type="molecule type" value="Genomic_DNA"/>
</dbReference>
<dbReference type="CDD" id="cd00090">
    <property type="entry name" value="HTH_ARSR"/>
    <property type="match status" value="1"/>
</dbReference>
<dbReference type="Pfam" id="PF12840">
    <property type="entry name" value="HTH_20"/>
    <property type="match status" value="1"/>
</dbReference>
<name>A0ABP9C4N6_9GAMM</name>
<dbReference type="PRINTS" id="PR00778">
    <property type="entry name" value="HTHARSR"/>
</dbReference>
<dbReference type="Proteomes" id="UP001499959">
    <property type="component" value="Unassembled WGS sequence"/>
</dbReference>
<dbReference type="InterPro" id="IPR011991">
    <property type="entry name" value="ArsR-like_HTH"/>
</dbReference>
<evidence type="ECO:0000313" key="3">
    <source>
        <dbReference type="Proteomes" id="UP001499959"/>
    </source>
</evidence>
<sequence length="121" mass="13372">MIEYQPQHLDRVFQALADPTRRAMLADLSQGERSVGELAAPHRISLAAASKHIKTLERAGLVKRTVSGRTHRCALDAAPLADADAWLRRYAAFWNTRLDALQALLAADANLPATTDKEFPR</sequence>
<dbReference type="InterPro" id="IPR001845">
    <property type="entry name" value="HTH_ArsR_DNA-bd_dom"/>
</dbReference>
<dbReference type="InterPro" id="IPR036388">
    <property type="entry name" value="WH-like_DNA-bd_sf"/>
</dbReference>
<proteinExistence type="predicted"/>
<evidence type="ECO:0000313" key="2">
    <source>
        <dbReference type="EMBL" id="GAA4803600.1"/>
    </source>
</evidence>
<reference evidence="3" key="1">
    <citation type="journal article" date="2019" name="Int. J. Syst. Evol. Microbiol.">
        <title>The Global Catalogue of Microorganisms (GCM) 10K type strain sequencing project: providing services to taxonomists for standard genome sequencing and annotation.</title>
        <authorList>
            <consortium name="The Broad Institute Genomics Platform"/>
            <consortium name="The Broad Institute Genome Sequencing Center for Infectious Disease"/>
            <person name="Wu L."/>
            <person name="Ma J."/>
        </authorList>
    </citation>
    <scope>NUCLEOTIDE SEQUENCE [LARGE SCALE GENOMIC DNA]</scope>
    <source>
        <strain evidence="3">JCM 18204</strain>
    </source>
</reference>
<evidence type="ECO:0000259" key="1">
    <source>
        <dbReference type="PROSITE" id="PS50987"/>
    </source>
</evidence>
<dbReference type="NCBIfam" id="NF033788">
    <property type="entry name" value="HTH_metalloreg"/>
    <property type="match status" value="1"/>
</dbReference>
<keyword evidence="3" id="KW-1185">Reference proteome</keyword>